<gene>
    <name evidence="4" type="ORF">CYJ19_02420</name>
</gene>
<dbReference type="RefSeq" id="WP_145988874.1">
    <property type="nucleotide sequence ID" value="NZ_PKKO01000001.1"/>
</dbReference>
<dbReference type="Pfam" id="PF19843">
    <property type="entry name" value="DUF6318"/>
    <property type="match status" value="1"/>
</dbReference>
<protein>
    <recommendedName>
        <fullName evidence="3">DUF6318 domain-containing protein</fullName>
    </recommendedName>
</protein>
<dbReference type="InterPro" id="IPR046281">
    <property type="entry name" value="DUF6318"/>
</dbReference>
<dbReference type="EMBL" id="PKKO01000001">
    <property type="protein sequence ID" value="PKY73457.1"/>
    <property type="molecule type" value="Genomic_DNA"/>
</dbReference>
<reference evidence="4 5" key="1">
    <citation type="submission" date="2017-12" db="EMBL/GenBank/DDBJ databases">
        <title>Phylogenetic diversity of female urinary microbiome.</title>
        <authorList>
            <person name="Thomas-White K."/>
            <person name="Wolfe A.J."/>
        </authorList>
    </citation>
    <scope>NUCLEOTIDE SEQUENCE [LARGE SCALE GENOMIC DNA]</scope>
    <source>
        <strain evidence="4 5">UMB0402</strain>
    </source>
</reference>
<organism evidence="4 5">
    <name type="scientific">Winkia neuii</name>
    <dbReference type="NCBI Taxonomy" id="33007"/>
    <lineage>
        <taxon>Bacteria</taxon>
        <taxon>Bacillati</taxon>
        <taxon>Actinomycetota</taxon>
        <taxon>Actinomycetes</taxon>
        <taxon>Actinomycetales</taxon>
        <taxon>Actinomycetaceae</taxon>
        <taxon>Winkia</taxon>
    </lineage>
</organism>
<name>A0A2I1IQR0_9ACTO</name>
<evidence type="ECO:0000313" key="4">
    <source>
        <dbReference type="EMBL" id="PKY73457.1"/>
    </source>
</evidence>
<comment type="caution">
    <text evidence="4">The sequence shown here is derived from an EMBL/GenBank/DDBJ whole genome shotgun (WGS) entry which is preliminary data.</text>
</comment>
<keyword evidence="2" id="KW-0732">Signal</keyword>
<evidence type="ECO:0000259" key="3">
    <source>
        <dbReference type="Pfam" id="PF19843"/>
    </source>
</evidence>
<evidence type="ECO:0000256" key="1">
    <source>
        <dbReference type="SAM" id="MobiDB-lite"/>
    </source>
</evidence>
<sequence length="202" mass="22343">MKHATKHLAATALALTLLCTGCSTAKNSTPEEKPTQPSPTQTPSQTPTPKSGWEDGPPLLPVQAQNNTQEGAIATGKFFIEAHDYAIQTGDMQPLHEVLLKDGDANESIKELEKRLNEKGTWVGEKATKELVAVEPQNDESFFLQFLVTQPPHTHSTNKTEKAPKKKFDYAMNLVYKSDRWQIKSLASRYANDEEGQDNGSH</sequence>
<dbReference type="Proteomes" id="UP000235122">
    <property type="component" value="Unassembled WGS sequence"/>
</dbReference>
<evidence type="ECO:0000313" key="5">
    <source>
        <dbReference type="Proteomes" id="UP000235122"/>
    </source>
</evidence>
<feature type="domain" description="DUF6318" evidence="3">
    <location>
        <begin position="58"/>
        <end position="185"/>
    </location>
</feature>
<feature type="signal peptide" evidence="2">
    <location>
        <begin position="1"/>
        <end position="25"/>
    </location>
</feature>
<proteinExistence type="predicted"/>
<feature type="region of interest" description="Disordered" evidence="1">
    <location>
        <begin position="23"/>
        <end position="63"/>
    </location>
</feature>
<feature type="compositionally biased region" description="Low complexity" evidence="1">
    <location>
        <begin position="38"/>
        <end position="51"/>
    </location>
</feature>
<accession>A0A2I1IQR0</accession>
<feature type="chain" id="PRO_5014168269" description="DUF6318 domain-containing protein" evidence="2">
    <location>
        <begin position="26"/>
        <end position="202"/>
    </location>
</feature>
<evidence type="ECO:0000256" key="2">
    <source>
        <dbReference type="SAM" id="SignalP"/>
    </source>
</evidence>
<keyword evidence="5" id="KW-1185">Reference proteome</keyword>
<dbReference type="AlphaFoldDB" id="A0A2I1IQR0"/>